<feature type="compositionally biased region" description="Polar residues" evidence="1">
    <location>
        <begin position="63"/>
        <end position="74"/>
    </location>
</feature>
<keyword evidence="4" id="KW-1185">Reference proteome</keyword>
<evidence type="ECO:0000256" key="2">
    <source>
        <dbReference type="SAM" id="SignalP"/>
    </source>
</evidence>
<keyword evidence="2" id="KW-0732">Signal</keyword>
<feature type="signal peptide" evidence="2">
    <location>
        <begin position="1"/>
        <end position="20"/>
    </location>
</feature>
<accession>A0AA39IU31</accession>
<gene>
    <name evidence="3" type="ORF">EV421DRAFT_1914607</name>
</gene>
<organism evidence="3 4">
    <name type="scientific">Armillaria borealis</name>
    <dbReference type="NCBI Taxonomy" id="47425"/>
    <lineage>
        <taxon>Eukaryota</taxon>
        <taxon>Fungi</taxon>
        <taxon>Dikarya</taxon>
        <taxon>Basidiomycota</taxon>
        <taxon>Agaricomycotina</taxon>
        <taxon>Agaricomycetes</taxon>
        <taxon>Agaricomycetidae</taxon>
        <taxon>Agaricales</taxon>
        <taxon>Marasmiineae</taxon>
        <taxon>Physalacriaceae</taxon>
        <taxon>Armillaria</taxon>
    </lineage>
</organism>
<name>A0AA39IU31_9AGAR</name>
<proteinExistence type="predicted"/>
<dbReference type="AlphaFoldDB" id="A0AA39IU31"/>
<evidence type="ECO:0000313" key="4">
    <source>
        <dbReference type="Proteomes" id="UP001175226"/>
    </source>
</evidence>
<feature type="compositionally biased region" description="Polar residues" evidence="1">
    <location>
        <begin position="94"/>
        <end position="114"/>
    </location>
</feature>
<reference evidence="3" key="1">
    <citation type="submission" date="2023-06" db="EMBL/GenBank/DDBJ databases">
        <authorList>
            <consortium name="Lawrence Berkeley National Laboratory"/>
            <person name="Ahrendt S."/>
            <person name="Sahu N."/>
            <person name="Indic B."/>
            <person name="Wong-Bajracharya J."/>
            <person name="Merenyi Z."/>
            <person name="Ke H.-M."/>
            <person name="Monk M."/>
            <person name="Kocsube S."/>
            <person name="Drula E."/>
            <person name="Lipzen A."/>
            <person name="Balint B."/>
            <person name="Henrissat B."/>
            <person name="Andreopoulos B."/>
            <person name="Martin F.M."/>
            <person name="Harder C.B."/>
            <person name="Rigling D."/>
            <person name="Ford K.L."/>
            <person name="Foster G.D."/>
            <person name="Pangilinan J."/>
            <person name="Papanicolaou A."/>
            <person name="Barry K."/>
            <person name="LaButti K."/>
            <person name="Viragh M."/>
            <person name="Koriabine M."/>
            <person name="Yan M."/>
            <person name="Riley R."/>
            <person name="Champramary S."/>
            <person name="Plett K.L."/>
            <person name="Tsai I.J."/>
            <person name="Slot J."/>
            <person name="Sipos G."/>
            <person name="Plett J."/>
            <person name="Nagy L.G."/>
            <person name="Grigoriev I.V."/>
        </authorList>
    </citation>
    <scope>NUCLEOTIDE SEQUENCE</scope>
    <source>
        <strain evidence="3">FPL87.14</strain>
    </source>
</reference>
<feature type="chain" id="PRO_5041315068" evidence="2">
    <location>
        <begin position="21"/>
        <end position="212"/>
    </location>
</feature>
<dbReference type="EMBL" id="JAUEPT010000247">
    <property type="protein sequence ID" value="KAK0429522.1"/>
    <property type="molecule type" value="Genomic_DNA"/>
</dbReference>
<evidence type="ECO:0000313" key="3">
    <source>
        <dbReference type="EMBL" id="KAK0429522.1"/>
    </source>
</evidence>
<dbReference type="Proteomes" id="UP001175226">
    <property type="component" value="Unassembled WGS sequence"/>
</dbReference>
<feature type="region of interest" description="Disordered" evidence="1">
    <location>
        <begin position="63"/>
        <end position="114"/>
    </location>
</feature>
<sequence length="212" mass="22876">MKFILWITLVRRALLAGSNGASTAKDDGKVSLKARDHLKIVHCVNSAASKTSYVPLISLPQSRLPKSNSNNHNRLSQLPSSSPPPLSPTPGSSDVQGLSVSATRKDSSTLQSSSRADQLSIVHRVIRPFPALPPLDLDIGDSSDEEDVLPLHSLSDEDVVILDGGMVKSSRAAKRIHVIWWLKDGEAPTHTFIPVTSGSGLKLESHRTLLEE</sequence>
<protein>
    <submittedName>
        <fullName evidence="3">Uncharacterized protein</fullName>
    </submittedName>
</protein>
<comment type="caution">
    <text evidence="3">The sequence shown here is derived from an EMBL/GenBank/DDBJ whole genome shotgun (WGS) entry which is preliminary data.</text>
</comment>
<evidence type="ECO:0000256" key="1">
    <source>
        <dbReference type="SAM" id="MobiDB-lite"/>
    </source>
</evidence>